<dbReference type="STRING" id="156889.Mmc1_2964"/>
<evidence type="ECO:0000313" key="3">
    <source>
        <dbReference type="EMBL" id="ABK45455.1"/>
    </source>
</evidence>
<dbReference type="PRINTS" id="PR00111">
    <property type="entry name" value="ABHYDROLASE"/>
</dbReference>
<dbReference type="eggNOG" id="COG2267">
    <property type="taxonomic scope" value="Bacteria"/>
</dbReference>
<proteinExistence type="predicted"/>
<dbReference type="Pfam" id="PF00561">
    <property type="entry name" value="Abhydrolase_1"/>
    <property type="match status" value="1"/>
</dbReference>
<dbReference type="InterPro" id="IPR029058">
    <property type="entry name" value="AB_hydrolase_fold"/>
</dbReference>
<dbReference type="AlphaFoldDB" id="A0LBW2"/>
<sequence length="282" mass="31120">MEQEGGMEGVAALHYRVTGEADAPPWVFLHGLMGAGQNWRRIVRGMQQGRQILTYDQRGHGRSAKPAQGYALEDYANDLLMLVDALGWSRFVLVGHSLGGRVALCFAHAYPQRLRGLVIVDIGPGGQNQIADRSAKLLEMIPTPFADKAAAKHYFAHTFAQQAHAAGWGAVARLGAFLYSNLHVSEQGQVDWRFYKPGMLASVAAPAQQPRWDQLHGLSMPTLLMRGEHSDYLSPETFRQMVACNAHIQGVQIPQAGHWVHADQPEAFMAQLHHFEQRLSGG</sequence>
<dbReference type="ESTHER" id="magsm-a0lbw2">
    <property type="family name" value="6_AlphaBeta_hydrolase"/>
</dbReference>
<gene>
    <name evidence="3" type="ordered locus">Mmc1_2964</name>
</gene>
<keyword evidence="1 3" id="KW-0378">Hydrolase</keyword>
<dbReference type="InterPro" id="IPR000639">
    <property type="entry name" value="Epox_hydrolase-like"/>
</dbReference>
<evidence type="ECO:0000313" key="4">
    <source>
        <dbReference type="Proteomes" id="UP000002586"/>
    </source>
</evidence>
<dbReference type="RefSeq" id="WP_011714519.1">
    <property type="nucleotide sequence ID" value="NC_008576.1"/>
</dbReference>
<keyword evidence="4" id="KW-1185">Reference proteome</keyword>
<dbReference type="PANTHER" id="PTHR46118">
    <property type="entry name" value="PROTEIN ABHD11"/>
    <property type="match status" value="1"/>
</dbReference>
<feature type="domain" description="AB hydrolase-1" evidence="2">
    <location>
        <begin position="25"/>
        <end position="264"/>
    </location>
</feature>
<accession>A0LBW2</accession>
<dbReference type="HOGENOM" id="CLU_020336_50_4_5"/>
<reference evidence="3 4" key="2">
    <citation type="journal article" date="2012" name="Int. J. Syst. Evol. Microbiol.">
        <title>Magnetococcus marinus gen. nov., sp. nov., a marine, magnetotactic bacterium that represents a novel lineage (Magnetococcaceae fam. nov.; Magnetococcales ord. nov.) at the base of the Alphaproteobacteria.</title>
        <authorList>
            <person name="Bazylinski D.A."/>
            <person name="Williams T.J."/>
            <person name="Lefevre C.T."/>
            <person name="Berg R.J."/>
            <person name="Zhang C.L."/>
            <person name="Bowser S.S."/>
            <person name="Dean A.J."/>
            <person name="Beveridge T.J."/>
        </authorList>
    </citation>
    <scope>NUCLEOTIDE SEQUENCE [LARGE SCALE GENOMIC DNA]</scope>
    <source>
        <strain evidence="4">ATCC BAA-1437 / JCM 17883 / MC-1</strain>
    </source>
</reference>
<dbReference type="PANTHER" id="PTHR46118:SF4">
    <property type="entry name" value="PROTEIN ABHD11"/>
    <property type="match status" value="1"/>
</dbReference>
<dbReference type="InterPro" id="IPR000073">
    <property type="entry name" value="AB_hydrolase_1"/>
</dbReference>
<dbReference type="EMBL" id="CP000471">
    <property type="protein sequence ID" value="ABK45455.1"/>
    <property type="molecule type" value="Genomic_DNA"/>
</dbReference>
<dbReference type="PRINTS" id="PR00412">
    <property type="entry name" value="EPOXHYDRLASE"/>
</dbReference>
<dbReference type="OrthoDB" id="9808398at2"/>
<evidence type="ECO:0000259" key="2">
    <source>
        <dbReference type="Pfam" id="PF00561"/>
    </source>
</evidence>
<dbReference type="KEGG" id="mgm:Mmc1_2964"/>
<organism evidence="3 4">
    <name type="scientific">Magnetococcus marinus (strain ATCC BAA-1437 / JCM 17883 / MC-1)</name>
    <dbReference type="NCBI Taxonomy" id="156889"/>
    <lineage>
        <taxon>Bacteria</taxon>
        <taxon>Pseudomonadati</taxon>
        <taxon>Pseudomonadota</taxon>
        <taxon>Magnetococcia</taxon>
        <taxon>Magnetococcales</taxon>
        <taxon>Magnetococcaceae</taxon>
        <taxon>Magnetococcus</taxon>
    </lineage>
</organism>
<name>A0LBW2_MAGMM</name>
<dbReference type="SUPFAM" id="SSF53474">
    <property type="entry name" value="alpha/beta-Hydrolases"/>
    <property type="match status" value="1"/>
</dbReference>
<dbReference type="Gene3D" id="3.40.50.1820">
    <property type="entry name" value="alpha/beta hydrolase"/>
    <property type="match status" value="1"/>
</dbReference>
<dbReference type="Proteomes" id="UP000002586">
    <property type="component" value="Chromosome"/>
</dbReference>
<evidence type="ECO:0000256" key="1">
    <source>
        <dbReference type="ARBA" id="ARBA00022801"/>
    </source>
</evidence>
<protein>
    <submittedName>
        <fullName evidence="3">Alpha/beta hydrolase fold protein</fullName>
    </submittedName>
</protein>
<dbReference type="GO" id="GO:0016787">
    <property type="term" value="F:hydrolase activity"/>
    <property type="evidence" value="ECO:0007669"/>
    <property type="project" value="UniProtKB-KW"/>
</dbReference>
<reference evidence="4" key="1">
    <citation type="journal article" date="2009" name="Appl. Environ. Microbiol.">
        <title>Complete genome sequence of the chemolithoautotrophic marine magnetotactic coccus strain MC-1.</title>
        <authorList>
            <person name="Schubbe S."/>
            <person name="Williams T.J."/>
            <person name="Xie G."/>
            <person name="Kiss H.E."/>
            <person name="Brettin T.S."/>
            <person name="Martinez D."/>
            <person name="Ross C.A."/>
            <person name="Schuler D."/>
            <person name="Cox B.L."/>
            <person name="Nealson K.H."/>
            <person name="Bazylinski D.A."/>
        </authorList>
    </citation>
    <scope>NUCLEOTIDE SEQUENCE [LARGE SCALE GENOMIC DNA]</scope>
    <source>
        <strain evidence="4">ATCC BAA-1437 / JCM 17883 / MC-1</strain>
    </source>
</reference>